<sequence>MIYKRKFDILLVTFLMTFIHHGITFAQVQGKPAIDFKTYKKWPSISGTQLSNDGKYIIFRVADDESKIQEFVIKPVNNKWERKYFGLQTAEFTGDNKYVLLNKSDGSTVYLDLVQNKERTNNIKKKEMVSIKTDIEIQLDAEDIIDHVILADKRSFIINCKDATKGINALYRYNLDTRKRTLLFESKSGERIELDHFNVGSVLFKVLLPFDSINSQLSGVDVWGYKDASAPLPFAERKKELKCWQYVISSETGKVVSLTGQNERVLSIRGDHALVEYRLSNPSFEFTWNEKSRASYYLVSIKDGSKKLIHQQNSKGLIEGVLSLDGNYVVFSDYGLLKYLAYDIKGGTLVDLCHKIEISVTTIDIKSKYPSTDFYWLKDHALVVKDDYDLWKLDLTGKNPPLNLTGGFGKKNNTTFWINKTLHPRSLFADSYLNENKLNGYLLNAYDHKDKTWGFYKLTNLSGKGLQKLSSGAYYYGGEDPGIVKSDQGRTFLLTRGTATTFPNLFVTHDFKSFVQLSDVQPQNMYNWMRAELLHWKTANGEFRDGILYKPENFDPSKKYPVVVHIYNEFTSGLNKYMGVQQDVNTLDITWLVSNGYLVFMPDLICREPGRRLKSAFDMLIPGVKYLASLSYVDSERIGLQGCSWGSEQVNYMVTHSNLFAAAFSGAGYSEQISGSGFRNQYSTGGAKFAQNEIHFGGLLTDVHDLYIEESPLFFADKMETPLLIKSNIDDSAVPFYQGLQFFILLRRLGMKTWMLQYDKGGHGVQPGKDCEDMNLRISQFFDHYLKGKLAPKWMTRGFYRSTSRLIAVWSSMRLEWSLKVNQN</sequence>
<dbReference type="Proteomes" id="UP000223749">
    <property type="component" value="Chromosome"/>
</dbReference>
<dbReference type="RefSeq" id="WP_099438202.1">
    <property type="nucleotide sequence ID" value="NZ_CP024091.1"/>
</dbReference>
<feature type="domain" description="Peptidase S9 prolyl oligopeptidase catalytic" evidence="2">
    <location>
        <begin position="617"/>
        <end position="788"/>
    </location>
</feature>
<dbReference type="PANTHER" id="PTHR42776:SF27">
    <property type="entry name" value="DIPEPTIDYL PEPTIDASE FAMILY MEMBER 6"/>
    <property type="match status" value="1"/>
</dbReference>
<proteinExistence type="predicted"/>
<gene>
    <name evidence="3" type="ORF">CPT03_07140</name>
</gene>
<dbReference type="Pfam" id="PF00326">
    <property type="entry name" value="Peptidase_S9"/>
    <property type="match status" value="1"/>
</dbReference>
<dbReference type="EMBL" id="CP024091">
    <property type="protein sequence ID" value="ATP56260.1"/>
    <property type="molecule type" value="Genomic_DNA"/>
</dbReference>
<protein>
    <recommendedName>
        <fullName evidence="2">Peptidase S9 prolyl oligopeptidase catalytic domain-containing protein</fullName>
    </recommendedName>
</protein>
<evidence type="ECO:0000259" key="2">
    <source>
        <dbReference type="Pfam" id="PF00326"/>
    </source>
</evidence>
<keyword evidence="1" id="KW-0378">Hydrolase</keyword>
<dbReference type="AlphaFoldDB" id="A0A2D1U3R5"/>
<evidence type="ECO:0000313" key="4">
    <source>
        <dbReference type="Proteomes" id="UP000223749"/>
    </source>
</evidence>
<accession>A0A2D1U3R5</accession>
<keyword evidence="4" id="KW-1185">Reference proteome</keyword>
<organism evidence="3 4">
    <name type="scientific">Pedobacter ginsengisoli</name>
    <dbReference type="NCBI Taxonomy" id="363852"/>
    <lineage>
        <taxon>Bacteria</taxon>
        <taxon>Pseudomonadati</taxon>
        <taxon>Bacteroidota</taxon>
        <taxon>Sphingobacteriia</taxon>
        <taxon>Sphingobacteriales</taxon>
        <taxon>Sphingobacteriaceae</taxon>
        <taxon>Pedobacter</taxon>
    </lineage>
</organism>
<dbReference type="InterPro" id="IPR029058">
    <property type="entry name" value="AB_hydrolase_fold"/>
</dbReference>
<dbReference type="GO" id="GO:0004252">
    <property type="term" value="F:serine-type endopeptidase activity"/>
    <property type="evidence" value="ECO:0007669"/>
    <property type="project" value="TreeGrafter"/>
</dbReference>
<dbReference type="GO" id="GO:0006508">
    <property type="term" value="P:proteolysis"/>
    <property type="evidence" value="ECO:0007669"/>
    <property type="project" value="InterPro"/>
</dbReference>
<evidence type="ECO:0000256" key="1">
    <source>
        <dbReference type="ARBA" id="ARBA00022801"/>
    </source>
</evidence>
<dbReference type="Gene3D" id="3.40.50.1820">
    <property type="entry name" value="alpha/beta hydrolase"/>
    <property type="match status" value="1"/>
</dbReference>
<dbReference type="PANTHER" id="PTHR42776">
    <property type="entry name" value="SERINE PEPTIDASE S9 FAMILY MEMBER"/>
    <property type="match status" value="1"/>
</dbReference>
<dbReference type="SUPFAM" id="SSF82171">
    <property type="entry name" value="DPP6 N-terminal domain-like"/>
    <property type="match status" value="1"/>
</dbReference>
<evidence type="ECO:0000313" key="3">
    <source>
        <dbReference type="EMBL" id="ATP56260.1"/>
    </source>
</evidence>
<dbReference type="InterPro" id="IPR001375">
    <property type="entry name" value="Peptidase_S9_cat"/>
</dbReference>
<name>A0A2D1U3R5_9SPHI</name>
<dbReference type="KEGG" id="pgs:CPT03_07140"/>
<dbReference type="SUPFAM" id="SSF53474">
    <property type="entry name" value="alpha/beta-Hydrolases"/>
    <property type="match status" value="1"/>
</dbReference>
<dbReference type="OrthoDB" id="9812921at2"/>
<reference evidence="3 4" key="1">
    <citation type="submission" date="2017-10" db="EMBL/GenBank/DDBJ databases">
        <title>Whole genome of Pedobacter ginsengisoli T01R-27 isolated from tomato rhizosphere.</title>
        <authorList>
            <person name="Weon H.-Y."/>
            <person name="Lee S.A."/>
            <person name="Sang M.K."/>
            <person name="Song J."/>
        </authorList>
    </citation>
    <scope>NUCLEOTIDE SEQUENCE [LARGE SCALE GENOMIC DNA]</scope>
    <source>
        <strain evidence="3 4">T01R-27</strain>
    </source>
</reference>